<organism evidence="5 6">
    <name type="scientific">Canna indica</name>
    <name type="common">Indian-shot</name>
    <dbReference type="NCBI Taxonomy" id="4628"/>
    <lineage>
        <taxon>Eukaryota</taxon>
        <taxon>Viridiplantae</taxon>
        <taxon>Streptophyta</taxon>
        <taxon>Embryophyta</taxon>
        <taxon>Tracheophyta</taxon>
        <taxon>Spermatophyta</taxon>
        <taxon>Magnoliopsida</taxon>
        <taxon>Liliopsida</taxon>
        <taxon>Zingiberales</taxon>
        <taxon>Cannaceae</taxon>
        <taxon>Canna</taxon>
    </lineage>
</organism>
<dbReference type="PROSITE" id="PS50222">
    <property type="entry name" value="EF_HAND_2"/>
    <property type="match status" value="2"/>
</dbReference>
<feature type="domain" description="EF-hand" evidence="4">
    <location>
        <begin position="130"/>
        <end position="164"/>
    </location>
</feature>
<dbReference type="InterPro" id="IPR018247">
    <property type="entry name" value="EF_Hand_1_Ca_BS"/>
</dbReference>
<proteinExistence type="predicted"/>
<evidence type="ECO:0000256" key="2">
    <source>
        <dbReference type="ARBA" id="ARBA00022737"/>
    </source>
</evidence>
<dbReference type="AlphaFoldDB" id="A0AAQ3QFU1"/>
<dbReference type="InterPro" id="IPR002048">
    <property type="entry name" value="EF_hand_dom"/>
</dbReference>
<dbReference type="InterPro" id="IPR039647">
    <property type="entry name" value="EF_hand_pair_protein_CML-like"/>
</dbReference>
<sequence>MQDSLEFLFLHTVFNWVFMMLEKFSLGSVSFLYSSILREEQPMNCRPSNLPRSEAELSREEVEMVMCKVGLQEEQVTSEDVEVLRLFEEKEPSLEEVKAAFCVFDENSDGFVDAVELQRVLLKLGFSEGRELDACRRMITIYDEDHDGRIGFTEFVKLMEINLC</sequence>
<keyword evidence="2" id="KW-0677">Repeat</keyword>
<evidence type="ECO:0000256" key="1">
    <source>
        <dbReference type="ARBA" id="ARBA00022723"/>
    </source>
</evidence>
<protein>
    <submittedName>
        <fullName evidence="5">Calcium-binding protein CML30</fullName>
    </submittedName>
</protein>
<dbReference type="EMBL" id="CP136894">
    <property type="protein sequence ID" value="WOL09404.1"/>
    <property type="molecule type" value="Genomic_DNA"/>
</dbReference>
<dbReference type="SUPFAM" id="SSF47473">
    <property type="entry name" value="EF-hand"/>
    <property type="match status" value="1"/>
</dbReference>
<dbReference type="SMART" id="SM00054">
    <property type="entry name" value="EFh"/>
    <property type="match status" value="2"/>
</dbReference>
<dbReference type="InterPro" id="IPR011992">
    <property type="entry name" value="EF-hand-dom_pair"/>
</dbReference>
<evidence type="ECO:0000313" key="5">
    <source>
        <dbReference type="EMBL" id="WOL09404.1"/>
    </source>
</evidence>
<name>A0AAQ3QFU1_9LILI</name>
<evidence type="ECO:0000256" key="3">
    <source>
        <dbReference type="ARBA" id="ARBA00022837"/>
    </source>
</evidence>
<dbReference type="Gene3D" id="1.10.238.10">
    <property type="entry name" value="EF-hand"/>
    <property type="match status" value="1"/>
</dbReference>
<dbReference type="Proteomes" id="UP001327560">
    <property type="component" value="Chromosome 5"/>
</dbReference>
<keyword evidence="3" id="KW-0106">Calcium</keyword>
<accession>A0AAQ3QFU1</accession>
<evidence type="ECO:0000259" key="4">
    <source>
        <dbReference type="PROSITE" id="PS50222"/>
    </source>
</evidence>
<evidence type="ECO:0000313" key="6">
    <source>
        <dbReference type="Proteomes" id="UP001327560"/>
    </source>
</evidence>
<dbReference type="GO" id="GO:0005509">
    <property type="term" value="F:calcium ion binding"/>
    <property type="evidence" value="ECO:0007669"/>
    <property type="project" value="InterPro"/>
</dbReference>
<keyword evidence="1" id="KW-0479">Metal-binding</keyword>
<dbReference type="Pfam" id="PF13499">
    <property type="entry name" value="EF-hand_7"/>
    <property type="match status" value="1"/>
</dbReference>
<keyword evidence="6" id="KW-1185">Reference proteome</keyword>
<feature type="domain" description="EF-hand" evidence="4">
    <location>
        <begin position="92"/>
        <end position="127"/>
    </location>
</feature>
<reference evidence="5 6" key="1">
    <citation type="submission" date="2023-10" db="EMBL/GenBank/DDBJ databases">
        <title>Chromosome-scale genome assembly provides insights into flower coloration mechanisms of Canna indica.</title>
        <authorList>
            <person name="Li C."/>
        </authorList>
    </citation>
    <scope>NUCLEOTIDE SEQUENCE [LARGE SCALE GENOMIC DNA]</scope>
    <source>
        <tissue evidence="5">Flower</tissue>
    </source>
</reference>
<dbReference type="PROSITE" id="PS00018">
    <property type="entry name" value="EF_HAND_1"/>
    <property type="match status" value="2"/>
</dbReference>
<dbReference type="PANTHER" id="PTHR10891">
    <property type="entry name" value="EF-HAND CALCIUM-BINDING DOMAIN CONTAINING PROTEIN"/>
    <property type="match status" value="1"/>
</dbReference>
<dbReference type="CDD" id="cd00051">
    <property type="entry name" value="EFh"/>
    <property type="match status" value="1"/>
</dbReference>
<gene>
    <name evidence="5" type="ORF">Cni_G18157</name>
</gene>